<evidence type="ECO:0000313" key="2">
    <source>
        <dbReference type="EMBL" id="CAF3710289.1"/>
    </source>
</evidence>
<evidence type="ECO:0000313" key="3">
    <source>
        <dbReference type="Proteomes" id="UP000663829"/>
    </source>
</evidence>
<protein>
    <submittedName>
        <fullName evidence="1">Uncharacterized protein</fullName>
    </submittedName>
</protein>
<reference evidence="1" key="1">
    <citation type="submission" date="2021-02" db="EMBL/GenBank/DDBJ databases">
        <authorList>
            <person name="Nowell W R."/>
        </authorList>
    </citation>
    <scope>NUCLEOTIDE SEQUENCE</scope>
</reference>
<gene>
    <name evidence="1" type="ORF">GPM918_LOCUS10264</name>
    <name evidence="2" type="ORF">SRO942_LOCUS10265</name>
</gene>
<organism evidence="1 3">
    <name type="scientific">Didymodactylos carnosus</name>
    <dbReference type="NCBI Taxonomy" id="1234261"/>
    <lineage>
        <taxon>Eukaryota</taxon>
        <taxon>Metazoa</taxon>
        <taxon>Spiralia</taxon>
        <taxon>Gnathifera</taxon>
        <taxon>Rotifera</taxon>
        <taxon>Eurotatoria</taxon>
        <taxon>Bdelloidea</taxon>
        <taxon>Philodinida</taxon>
        <taxon>Philodinidae</taxon>
        <taxon>Didymodactylos</taxon>
    </lineage>
</organism>
<dbReference type="Proteomes" id="UP000663829">
    <property type="component" value="Unassembled WGS sequence"/>
</dbReference>
<keyword evidence="3" id="KW-1185">Reference proteome</keyword>
<proteinExistence type="predicted"/>
<dbReference type="Proteomes" id="UP000681722">
    <property type="component" value="Unassembled WGS sequence"/>
</dbReference>
<dbReference type="EMBL" id="CAJOBC010002004">
    <property type="protein sequence ID" value="CAF3710289.1"/>
    <property type="molecule type" value="Genomic_DNA"/>
</dbReference>
<dbReference type="EMBL" id="CAJNOQ010002004">
    <property type="protein sequence ID" value="CAF0932557.1"/>
    <property type="molecule type" value="Genomic_DNA"/>
</dbReference>
<accession>A0A814BVK6</accession>
<comment type="caution">
    <text evidence="1">The sequence shown here is derived from an EMBL/GenBank/DDBJ whole genome shotgun (WGS) entry which is preliminary data.</text>
</comment>
<dbReference type="AlphaFoldDB" id="A0A814BVK6"/>
<sequence>MAQMIHGFLEKLRDDLKNARKSLNTTNKDYTLTEPQTVHFENYQKNKIDLISTCLSDTFNQKLKHGLIAPVLNFAVNKLISKGVESLASADRIEQLTNRFELIHAASNPNDTLTQFADELQIFIAEGKPIDLKDMGINPKDIQPANIDGCTLQQVYDLSIYKVKTYRGKDGNIYVRRTVLKQHYRNVRGDKAAGLHEQKKISEILGCTVTKGEIVDNEQRCVLTQKKGVAVELVIRGNVDEIKHAEIIVNGKSRSLETNNGKENDCYYNVALVANEISQGKSFDEAVKILDDQNVVQNLRNNVSCAMKNDDQLLKEFRWTNRTDLRAHFDSMTGLRQNPETLKLELSDQDVKNLKEWLNKDKRSRPDKFESQTGQQEVIDGVTFTPTHHHVIGWECIVDILKNDFEGSDDNEIKDKMEKYLNASRNEKLRQFILKEMHETRTKIDEHYQITKNDKFDPDLQILQKSVVWNPNIIVTGPDGKKRKNDPDHGGDKYKSGYEKHIEDLLKDEPEKQKEFLKYREEIDQLFVEKTRKLTKDNEAWIDRIRQVLINANENNSKIIDKDIQTRIAKPEKHEVYKNLNQQLQNLRQNPISNEDKLKEMRDIIEKSKATINVTATQDRFKDIVFKIDRELVLRDLQPLIDRLGGKEKINILEGMSNADIRNRGELKWTKIKEGCSQKYIFQQQ</sequence>
<name>A0A814BVK6_9BILA</name>
<dbReference type="OrthoDB" id="7128572at2759"/>
<evidence type="ECO:0000313" key="1">
    <source>
        <dbReference type="EMBL" id="CAF0932557.1"/>
    </source>
</evidence>